<feature type="compositionally biased region" description="Acidic residues" evidence="1">
    <location>
        <begin position="26"/>
        <end position="36"/>
    </location>
</feature>
<evidence type="ECO:0000256" key="2">
    <source>
        <dbReference type="SAM" id="Phobius"/>
    </source>
</evidence>
<name>A0A3N4YQJ3_9MICO</name>
<dbReference type="RefSeq" id="WP_123816103.1">
    <property type="nucleotide sequence ID" value="NZ_RKQZ01000001.1"/>
</dbReference>
<dbReference type="InterPro" id="IPR011047">
    <property type="entry name" value="Quinoprotein_ADH-like_sf"/>
</dbReference>
<gene>
    <name evidence="3" type="ORF">EDD34_3994</name>
</gene>
<dbReference type="EMBL" id="RKQZ01000001">
    <property type="protein sequence ID" value="RPF23309.1"/>
    <property type="molecule type" value="Genomic_DNA"/>
</dbReference>
<dbReference type="SUPFAM" id="SSF50998">
    <property type="entry name" value="Quinoprotein alcohol dehydrogenase-like"/>
    <property type="match status" value="1"/>
</dbReference>
<accession>A0A3N4YQJ3</accession>
<comment type="caution">
    <text evidence="3">The sequence shown here is derived from an EMBL/GenBank/DDBJ whole genome shotgun (WGS) entry which is preliminary data.</text>
</comment>
<keyword evidence="4" id="KW-1185">Reference proteome</keyword>
<dbReference type="Gene3D" id="2.130.10.10">
    <property type="entry name" value="YVTN repeat-like/Quinoprotein amine dehydrogenase"/>
    <property type="match status" value="1"/>
</dbReference>
<evidence type="ECO:0000256" key="1">
    <source>
        <dbReference type="SAM" id="MobiDB-lite"/>
    </source>
</evidence>
<protein>
    <submittedName>
        <fullName evidence="3">Uncharacterized protein</fullName>
    </submittedName>
</protein>
<dbReference type="OrthoDB" id="5149466at2"/>
<organism evidence="3 4">
    <name type="scientific">Myceligenerans xiligouense</name>
    <dbReference type="NCBI Taxonomy" id="253184"/>
    <lineage>
        <taxon>Bacteria</taxon>
        <taxon>Bacillati</taxon>
        <taxon>Actinomycetota</taxon>
        <taxon>Actinomycetes</taxon>
        <taxon>Micrococcales</taxon>
        <taxon>Promicromonosporaceae</taxon>
        <taxon>Myceligenerans</taxon>
    </lineage>
</organism>
<proteinExistence type="predicted"/>
<dbReference type="Proteomes" id="UP000280501">
    <property type="component" value="Unassembled WGS sequence"/>
</dbReference>
<dbReference type="InterPro" id="IPR015943">
    <property type="entry name" value="WD40/YVTN_repeat-like_dom_sf"/>
</dbReference>
<keyword evidence="2" id="KW-1133">Transmembrane helix</keyword>
<sequence length="476" mass="50360">MGRPRSTDRVVFEIEDDDTLVPPEGPEAEPGFEDGEGPVGLAMPFRPWWRRRRWWLVAAVVLGLVVVVLVDEVNERRERAELLAAAPGGVLSLADPPGERWRVAGVDAPWPSAELMVATLRGAVVGLDPGSGRVVEEFGPAATTRCGPEVGRPAAPVCVAGEQVPGPDGTSLTAERIGPEPADSPVSSSCEDGVCRWFGAVTDGRDVRVQATDAGTGDVRWRRTVAFRTEGRAEHCANGSELDLTSVVLTATAHTVLVEGCGIDAWLSGNGRVLERARTVRGDVEVLARPDGGYRAWAQGSIGTGLTLMFAPDGRGVRDASGVVLDPVATDGSSDAVTLVQRGARLLRVGTEGRIVWDVEQSAELFLARTQREGVVLGHDGLATGIDLASGATLWRTQVGTPAPGAWNGYADEVAFTDGRRVMIVVEGAGEDRRAVTLDLRSGEERWAWDVPGGWQLRAVGGRLVAETPGDLVGLG</sequence>
<keyword evidence="2" id="KW-0812">Transmembrane</keyword>
<feature type="transmembrane region" description="Helical" evidence="2">
    <location>
        <begin position="53"/>
        <end position="70"/>
    </location>
</feature>
<evidence type="ECO:0000313" key="4">
    <source>
        <dbReference type="Proteomes" id="UP000280501"/>
    </source>
</evidence>
<keyword evidence="2" id="KW-0472">Membrane</keyword>
<dbReference type="AlphaFoldDB" id="A0A3N4YQJ3"/>
<feature type="region of interest" description="Disordered" evidence="1">
    <location>
        <begin position="15"/>
        <end position="36"/>
    </location>
</feature>
<evidence type="ECO:0000313" key="3">
    <source>
        <dbReference type="EMBL" id="RPF23309.1"/>
    </source>
</evidence>
<reference evidence="3 4" key="1">
    <citation type="submission" date="2018-11" db="EMBL/GenBank/DDBJ databases">
        <title>Sequencing the genomes of 1000 actinobacteria strains.</title>
        <authorList>
            <person name="Klenk H.-P."/>
        </authorList>
    </citation>
    <scope>NUCLEOTIDE SEQUENCE [LARGE SCALE GENOMIC DNA]</scope>
    <source>
        <strain evidence="3 4">DSM 15700</strain>
    </source>
</reference>